<evidence type="ECO:0000256" key="1">
    <source>
        <dbReference type="ARBA" id="ARBA00004604"/>
    </source>
</evidence>
<dbReference type="EMBL" id="WNTK01013651">
    <property type="protein sequence ID" value="KAG9462090.1"/>
    <property type="molecule type" value="Genomic_DNA"/>
</dbReference>
<dbReference type="GO" id="GO:0042149">
    <property type="term" value="P:cellular response to glucose starvation"/>
    <property type="evidence" value="ECO:0007669"/>
    <property type="project" value="TreeGrafter"/>
</dbReference>
<dbReference type="GO" id="GO:0005730">
    <property type="term" value="C:nucleolus"/>
    <property type="evidence" value="ECO:0007669"/>
    <property type="project" value="UniProtKB-SubCell"/>
</dbReference>
<comment type="caution">
    <text evidence="11">The sequence shown here is derived from an EMBL/GenBank/DDBJ whole genome shotgun (WGS) entry which is preliminary data.</text>
</comment>
<dbReference type="InterPro" id="IPR029063">
    <property type="entry name" value="SAM-dependent_MTases_sf"/>
</dbReference>
<dbReference type="Proteomes" id="UP000770717">
    <property type="component" value="Unassembled WGS sequence"/>
</dbReference>
<evidence type="ECO:0000256" key="7">
    <source>
        <dbReference type="ARBA" id="ARBA00022691"/>
    </source>
</evidence>
<evidence type="ECO:0000256" key="6">
    <source>
        <dbReference type="ARBA" id="ARBA00022679"/>
    </source>
</evidence>
<dbReference type="AlphaFoldDB" id="A0A8J6BF80"/>
<dbReference type="SUPFAM" id="SSF53335">
    <property type="entry name" value="S-adenosyl-L-methionine-dependent methyltransferases"/>
    <property type="match status" value="1"/>
</dbReference>
<dbReference type="PANTHER" id="PTHR12787">
    <property type="entry name" value="RIBOSOMAL RNA-PROCESSING PROTEIN 8"/>
    <property type="match status" value="1"/>
</dbReference>
<proteinExistence type="inferred from homology"/>
<evidence type="ECO:0000256" key="10">
    <source>
        <dbReference type="SAM" id="MobiDB-lite"/>
    </source>
</evidence>
<feature type="region of interest" description="Disordered" evidence="10">
    <location>
        <begin position="203"/>
        <end position="233"/>
    </location>
</feature>
<sequence>MFETCDWNIEDEGPTPHPAMAEKERPSGALEKETTSRKKRLKRNRHLMEVLRTLNAPSALHPDLPLPPPEATPPKRRKRSAPDMMSPSPTEDATERPPVSGEGLSRRQWRNKVKNKRRNRNKFKVVLRTDGAGSTGKDQGEETLHQRADGKMRSPPTQAKRNGETPAEEVTPRGGSVPRTEPQRATPRERARLQKLKKLMQRETPKTPIEEHHQGTPEQPAADTSEAKEDPAAALRARMEVRLTSARFRYINEQLYTSDSQEAFRLFQRDPQAFSIYHSGFSQQVQRWPINPITGIIKYIKNRPSSLVVADFGCGDALLAQTVKNQVHSFDLVALNDRVTVCDMAAVPLADGSVDVAVFCLSLMGKNLGDFLREANRVLKLGTQRTRTSSSSNSVK</sequence>
<dbReference type="Gene3D" id="3.40.50.150">
    <property type="entry name" value="Vaccinia Virus protein VP39"/>
    <property type="match status" value="1"/>
</dbReference>
<dbReference type="GO" id="GO:0008168">
    <property type="term" value="F:methyltransferase activity"/>
    <property type="evidence" value="ECO:0007669"/>
    <property type="project" value="UniProtKB-KW"/>
</dbReference>
<evidence type="ECO:0000256" key="2">
    <source>
        <dbReference type="ARBA" id="ARBA00006301"/>
    </source>
</evidence>
<keyword evidence="7 9" id="KW-0949">S-adenosyl-L-methionine</keyword>
<keyword evidence="4 9" id="KW-0698">rRNA processing</keyword>
<keyword evidence="8 9" id="KW-0539">Nucleus</keyword>
<accession>A0A8J6BF80</accession>
<dbReference type="OrthoDB" id="10258825at2759"/>
<reference evidence="11" key="1">
    <citation type="thesis" date="2020" institute="ProQuest LLC" country="789 East Eisenhower Parkway, Ann Arbor, MI, USA">
        <title>Comparative Genomics and Chromosome Evolution.</title>
        <authorList>
            <person name="Mudd A.B."/>
        </authorList>
    </citation>
    <scope>NUCLEOTIDE SEQUENCE</scope>
    <source>
        <strain evidence="11">HN-11 Male</strain>
        <tissue evidence="11">Kidney and liver</tissue>
    </source>
</reference>
<dbReference type="InterPro" id="IPR007823">
    <property type="entry name" value="RRP8"/>
</dbReference>
<evidence type="ECO:0000313" key="11">
    <source>
        <dbReference type="EMBL" id="KAG9462090.1"/>
    </source>
</evidence>
<dbReference type="FunFam" id="1.10.10.2150:FF:000001">
    <property type="entry name" value="Ribosomal RNA-processing protein 8"/>
    <property type="match status" value="1"/>
</dbReference>
<dbReference type="GO" id="GO:0046015">
    <property type="term" value="P:regulation of transcription by glucose"/>
    <property type="evidence" value="ECO:0007669"/>
    <property type="project" value="TreeGrafter"/>
</dbReference>
<feature type="compositionally biased region" description="Basic and acidic residues" evidence="10">
    <location>
        <begin position="138"/>
        <end position="152"/>
    </location>
</feature>
<organism evidence="11 12">
    <name type="scientific">Eleutherodactylus coqui</name>
    <name type="common">Puerto Rican coqui</name>
    <dbReference type="NCBI Taxonomy" id="57060"/>
    <lineage>
        <taxon>Eukaryota</taxon>
        <taxon>Metazoa</taxon>
        <taxon>Chordata</taxon>
        <taxon>Craniata</taxon>
        <taxon>Vertebrata</taxon>
        <taxon>Euteleostomi</taxon>
        <taxon>Amphibia</taxon>
        <taxon>Batrachia</taxon>
        <taxon>Anura</taxon>
        <taxon>Neobatrachia</taxon>
        <taxon>Hyloidea</taxon>
        <taxon>Eleutherodactylidae</taxon>
        <taxon>Eleutherodactylinae</taxon>
        <taxon>Eleutherodactylus</taxon>
        <taxon>Eleutherodactylus</taxon>
    </lineage>
</organism>
<keyword evidence="12" id="KW-1185">Reference proteome</keyword>
<keyword evidence="6 9" id="KW-0808">Transferase</keyword>
<feature type="compositionally biased region" description="Basic residues" evidence="10">
    <location>
        <begin position="107"/>
        <end position="125"/>
    </location>
</feature>
<evidence type="ECO:0000256" key="5">
    <source>
        <dbReference type="ARBA" id="ARBA00022603"/>
    </source>
</evidence>
<dbReference type="EC" id="2.1.1.-" evidence="9"/>
<evidence type="ECO:0000313" key="12">
    <source>
        <dbReference type="Proteomes" id="UP000770717"/>
    </source>
</evidence>
<evidence type="ECO:0000256" key="3">
    <source>
        <dbReference type="ARBA" id="ARBA00020203"/>
    </source>
</evidence>
<dbReference type="GO" id="GO:0005677">
    <property type="term" value="C:chromatin silencing complex"/>
    <property type="evidence" value="ECO:0007669"/>
    <property type="project" value="TreeGrafter"/>
</dbReference>
<evidence type="ECO:0000256" key="4">
    <source>
        <dbReference type="ARBA" id="ARBA00022552"/>
    </source>
</evidence>
<protein>
    <recommendedName>
        <fullName evidence="3 9">Ribosomal RNA-processing protein 8</fullName>
        <ecNumber evidence="9">2.1.1.-</ecNumber>
    </recommendedName>
</protein>
<dbReference type="GO" id="GO:0000183">
    <property type="term" value="P:rDNA heterochromatin formation"/>
    <property type="evidence" value="ECO:0007669"/>
    <property type="project" value="TreeGrafter"/>
</dbReference>
<dbReference type="Pfam" id="PF05148">
    <property type="entry name" value="Methyltransf_8"/>
    <property type="match status" value="1"/>
</dbReference>
<comment type="subcellular location">
    <subcellularLocation>
        <location evidence="1 9">Nucleus</location>
        <location evidence="1 9">Nucleolus</location>
    </subcellularLocation>
</comment>
<dbReference type="GO" id="GO:0032259">
    <property type="term" value="P:methylation"/>
    <property type="evidence" value="ECO:0007669"/>
    <property type="project" value="UniProtKB-KW"/>
</dbReference>
<dbReference type="Gene3D" id="1.10.10.2150">
    <property type="entry name" value="Ribosomal RNA-processing protein 8, N-terminal domain"/>
    <property type="match status" value="1"/>
</dbReference>
<comment type="function">
    <text evidence="9">Probable methyltransferase required to silence rDNA.</text>
</comment>
<feature type="region of interest" description="Disordered" evidence="10">
    <location>
        <begin position="1"/>
        <end position="191"/>
    </location>
</feature>
<dbReference type="GO" id="GO:0006364">
    <property type="term" value="P:rRNA processing"/>
    <property type="evidence" value="ECO:0007669"/>
    <property type="project" value="UniProtKB-UniRule"/>
</dbReference>
<comment type="similarity">
    <text evidence="2 9">Belongs to the methyltransferase superfamily. RRP8 family.</text>
</comment>
<name>A0A8J6BF80_ELECQ</name>
<evidence type="ECO:0000256" key="9">
    <source>
        <dbReference type="RuleBase" id="RU365074"/>
    </source>
</evidence>
<feature type="compositionally biased region" description="Basic and acidic residues" evidence="10">
    <location>
        <begin position="20"/>
        <end position="36"/>
    </location>
</feature>
<gene>
    <name evidence="11" type="ORF">GDO78_014928</name>
</gene>
<dbReference type="PANTHER" id="PTHR12787:SF0">
    <property type="entry name" value="RIBOSOMAL RNA-PROCESSING PROTEIN 8"/>
    <property type="match status" value="1"/>
</dbReference>
<dbReference type="GO" id="GO:0033553">
    <property type="term" value="C:rDNA heterochromatin"/>
    <property type="evidence" value="ECO:0007669"/>
    <property type="project" value="TreeGrafter"/>
</dbReference>
<feature type="compositionally biased region" description="Basic and acidic residues" evidence="10">
    <location>
        <begin position="203"/>
        <end position="215"/>
    </location>
</feature>
<keyword evidence="5 9" id="KW-0489">Methyltransferase</keyword>
<dbReference type="InterPro" id="IPR042036">
    <property type="entry name" value="RRP8_N"/>
</dbReference>
<evidence type="ECO:0000256" key="8">
    <source>
        <dbReference type="ARBA" id="ARBA00023242"/>
    </source>
</evidence>